<feature type="region of interest" description="Disordered" evidence="1">
    <location>
        <begin position="46"/>
        <end position="92"/>
    </location>
</feature>
<sequence length="92" mass="10103">TLTSGRLSLLRSPLLTSSPVQEVEMLRYIVLLAFLLVALSAISEAAPPGYPPRRPFGGIGRPKPVVHHHHVRPPPPRPPAPVFGRRPHARPF</sequence>
<evidence type="ECO:0000313" key="3">
    <source>
        <dbReference type="WBParaSite" id="HCON_00099420-00001"/>
    </source>
</evidence>
<name>A0A7I5EA76_HAECO</name>
<protein>
    <submittedName>
        <fullName evidence="3">Secreted protein</fullName>
    </submittedName>
</protein>
<evidence type="ECO:0000256" key="1">
    <source>
        <dbReference type="SAM" id="MobiDB-lite"/>
    </source>
</evidence>
<organism evidence="2 3">
    <name type="scientific">Haemonchus contortus</name>
    <name type="common">Barber pole worm</name>
    <dbReference type="NCBI Taxonomy" id="6289"/>
    <lineage>
        <taxon>Eukaryota</taxon>
        <taxon>Metazoa</taxon>
        <taxon>Ecdysozoa</taxon>
        <taxon>Nematoda</taxon>
        <taxon>Chromadorea</taxon>
        <taxon>Rhabditida</taxon>
        <taxon>Rhabditina</taxon>
        <taxon>Rhabditomorpha</taxon>
        <taxon>Strongyloidea</taxon>
        <taxon>Trichostrongylidae</taxon>
        <taxon>Haemonchus</taxon>
    </lineage>
</organism>
<evidence type="ECO:0000313" key="2">
    <source>
        <dbReference type="Proteomes" id="UP000025227"/>
    </source>
</evidence>
<dbReference type="WBParaSite" id="HCON_00099420-00001">
    <property type="protein sequence ID" value="HCON_00099420-00001"/>
    <property type="gene ID" value="HCON_00099420"/>
</dbReference>
<keyword evidence="2" id="KW-1185">Reference proteome</keyword>
<reference evidence="3" key="1">
    <citation type="submission" date="2020-12" db="UniProtKB">
        <authorList>
            <consortium name="WormBaseParasite"/>
        </authorList>
    </citation>
    <scope>IDENTIFICATION</scope>
    <source>
        <strain evidence="3">MHco3</strain>
    </source>
</reference>
<dbReference type="AlphaFoldDB" id="A0A7I5EA76"/>
<dbReference type="Proteomes" id="UP000025227">
    <property type="component" value="Unplaced"/>
</dbReference>
<proteinExistence type="predicted"/>
<accession>A0A7I5EA76</accession>